<dbReference type="Proteomes" id="UP000230423">
    <property type="component" value="Unassembled WGS sequence"/>
</dbReference>
<sequence>MTVHSSANSASRPTSSARTSTNTSALIVRSNCRMES</sequence>
<organism evidence="2 4">
    <name type="scientific">Teladorsagia circumcincta</name>
    <name type="common">Brown stomach worm</name>
    <name type="synonym">Ostertagia circumcincta</name>
    <dbReference type="NCBI Taxonomy" id="45464"/>
    <lineage>
        <taxon>Eukaryota</taxon>
        <taxon>Metazoa</taxon>
        <taxon>Ecdysozoa</taxon>
        <taxon>Nematoda</taxon>
        <taxon>Chromadorea</taxon>
        <taxon>Rhabditida</taxon>
        <taxon>Rhabditina</taxon>
        <taxon>Rhabditomorpha</taxon>
        <taxon>Strongyloidea</taxon>
        <taxon>Trichostrongylidae</taxon>
        <taxon>Teladorsagia</taxon>
    </lineage>
</organism>
<evidence type="ECO:0000256" key="1">
    <source>
        <dbReference type="SAM" id="MobiDB-lite"/>
    </source>
</evidence>
<keyword evidence="4" id="KW-1185">Reference proteome</keyword>
<name>A0A2G9TDU3_TELCI</name>
<evidence type="ECO:0000313" key="4">
    <source>
        <dbReference type="Proteomes" id="UP000230423"/>
    </source>
</evidence>
<evidence type="ECO:0000313" key="3">
    <source>
        <dbReference type="EMBL" id="PIO56174.1"/>
    </source>
</evidence>
<dbReference type="EMBL" id="KZ382606">
    <property type="protein sequence ID" value="PIO56127.1"/>
    <property type="molecule type" value="Genomic_DNA"/>
</dbReference>
<protein>
    <submittedName>
        <fullName evidence="2">Uncharacterized protein</fullName>
    </submittedName>
</protein>
<feature type="compositionally biased region" description="Low complexity" evidence="1">
    <location>
        <begin position="1"/>
        <end position="25"/>
    </location>
</feature>
<evidence type="ECO:0000313" key="2">
    <source>
        <dbReference type="EMBL" id="PIO56127.1"/>
    </source>
</evidence>
<accession>A0A2G9TDU3</accession>
<proteinExistence type="predicted"/>
<reference evidence="2 4" key="1">
    <citation type="submission" date="2015-09" db="EMBL/GenBank/DDBJ databases">
        <title>Draft genome of the parasitic nematode Teladorsagia circumcincta isolate WARC Sus (inbred).</title>
        <authorList>
            <person name="Mitreva M."/>
        </authorList>
    </citation>
    <scope>NUCLEOTIDE SEQUENCE [LARGE SCALE GENOMIC DNA]</scope>
    <source>
        <strain evidence="2 4">S</strain>
    </source>
</reference>
<feature type="non-terminal residue" evidence="2">
    <location>
        <position position="36"/>
    </location>
</feature>
<dbReference type="AlphaFoldDB" id="A0A2G9TDU3"/>
<gene>
    <name evidence="3" type="ORF">TELCIR_22431</name>
    <name evidence="2" type="ORF">TELCIR_22478</name>
</gene>
<dbReference type="EMBL" id="KZ381531">
    <property type="protein sequence ID" value="PIO56174.1"/>
    <property type="molecule type" value="Genomic_DNA"/>
</dbReference>
<feature type="region of interest" description="Disordered" evidence="1">
    <location>
        <begin position="1"/>
        <end position="36"/>
    </location>
</feature>